<organism evidence="5 6">
    <name type="scientific">Lapillicoccus jejuensis</name>
    <dbReference type="NCBI Taxonomy" id="402171"/>
    <lineage>
        <taxon>Bacteria</taxon>
        <taxon>Bacillati</taxon>
        <taxon>Actinomycetota</taxon>
        <taxon>Actinomycetes</taxon>
        <taxon>Micrococcales</taxon>
        <taxon>Intrasporangiaceae</taxon>
        <taxon>Lapillicoccus</taxon>
    </lineage>
</organism>
<name>A0A542DWH0_9MICO</name>
<evidence type="ECO:0000313" key="5">
    <source>
        <dbReference type="EMBL" id="TQJ07430.1"/>
    </source>
</evidence>
<feature type="compositionally biased region" description="Low complexity" evidence="3">
    <location>
        <begin position="1"/>
        <end position="12"/>
    </location>
</feature>
<comment type="caution">
    <text evidence="5">The sequence shown here is derived from an EMBL/GenBank/DDBJ whole genome shotgun (WGS) entry which is preliminary data.</text>
</comment>
<dbReference type="GO" id="GO:0016020">
    <property type="term" value="C:membrane"/>
    <property type="evidence" value="ECO:0007669"/>
    <property type="project" value="UniProtKB-SubCell"/>
</dbReference>
<feature type="compositionally biased region" description="Low complexity" evidence="3">
    <location>
        <begin position="20"/>
        <end position="47"/>
    </location>
</feature>
<comment type="subcellular location">
    <subcellularLocation>
        <location evidence="1">Membrane</location>
    </subcellularLocation>
</comment>
<proteinExistence type="predicted"/>
<dbReference type="PANTHER" id="PTHR37042">
    <property type="entry name" value="OUTER MEMBRANE PROTEIN RV1973"/>
    <property type="match status" value="1"/>
</dbReference>
<keyword evidence="4" id="KW-0812">Transmembrane</keyword>
<keyword evidence="2 4" id="KW-0472">Membrane</keyword>
<keyword evidence="6" id="KW-1185">Reference proteome</keyword>
<feature type="transmembrane region" description="Helical" evidence="4">
    <location>
        <begin position="83"/>
        <end position="104"/>
    </location>
</feature>
<dbReference type="Proteomes" id="UP000317893">
    <property type="component" value="Unassembled WGS sequence"/>
</dbReference>
<feature type="region of interest" description="Disordered" evidence="3">
    <location>
        <begin position="1"/>
        <end position="80"/>
    </location>
</feature>
<feature type="compositionally biased region" description="Pro residues" evidence="3">
    <location>
        <begin position="49"/>
        <end position="76"/>
    </location>
</feature>
<keyword evidence="4" id="KW-1133">Transmembrane helix</keyword>
<accession>A0A542DWH0</accession>
<evidence type="ECO:0000256" key="4">
    <source>
        <dbReference type="SAM" id="Phobius"/>
    </source>
</evidence>
<dbReference type="PANTHER" id="PTHR37042:SF4">
    <property type="entry name" value="OUTER MEMBRANE PROTEIN RV1973"/>
    <property type="match status" value="1"/>
</dbReference>
<gene>
    <name evidence="5" type="ORF">FB458_0492</name>
</gene>
<evidence type="ECO:0000313" key="6">
    <source>
        <dbReference type="Proteomes" id="UP000317893"/>
    </source>
</evidence>
<sequence>MTTSTTSPTPRSAPRRPRRAVAPVTDPTAPVDEPVPAPEATQPTDPTRTPEPPEPPESPEPTQPPEQPEQPEPGSPPAGRGRFVVAALLAVGVLAAAGGVAAGVQAQRLRSTDAARNLALVDADRTDEVVSQVDAALAAVFTYDYRTPATTSQAATRLLVGDASAQYRTLFDTLQKKAAGQQLTMTATVQLAGVETLGEDHARLLVFLDQTSTRASDGTRATSAAQLAVGAVRQGSTWRIDEIRPQ</sequence>
<evidence type="ECO:0000256" key="2">
    <source>
        <dbReference type="ARBA" id="ARBA00023136"/>
    </source>
</evidence>
<dbReference type="PRINTS" id="PR01217">
    <property type="entry name" value="PRICHEXTENSN"/>
</dbReference>
<protein>
    <submittedName>
        <fullName evidence="5">Mce-associated membrane protein</fullName>
    </submittedName>
</protein>
<evidence type="ECO:0000256" key="1">
    <source>
        <dbReference type="ARBA" id="ARBA00004370"/>
    </source>
</evidence>
<evidence type="ECO:0000256" key="3">
    <source>
        <dbReference type="SAM" id="MobiDB-lite"/>
    </source>
</evidence>
<dbReference type="AlphaFoldDB" id="A0A542DWH0"/>
<dbReference type="EMBL" id="VFMN01000001">
    <property type="protein sequence ID" value="TQJ07430.1"/>
    <property type="molecule type" value="Genomic_DNA"/>
</dbReference>
<reference evidence="5 6" key="1">
    <citation type="submission" date="2019-06" db="EMBL/GenBank/DDBJ databases">
        <title>Sequencing the genomes of 1000 actinobacteria strains.</title>
        <authorList>
            <person name="Klenk H.-P."/>
        </authorList>
    </citation>
    <scope>NUCLEOTIDE SEQUENCE [LARGE SCALE GENOMIC DNA]</scope>
    <source>
        <strain evidence="5 6">DSM 18607</strain>
    </source>
</reference>